<keyword evidence="1" id="KW-1133">Transmembrane helix</keyword>
<reference evidence="2 3" key="1">
    <citation type="submission" date="2021-06" db="EMBL/GenBank/DDBJ databases">
        <title>Caerostris extrusa draft genome.</title>
        <authorList>
            <person name="Kono N."/>
            <person name="Arakawa K."/>
        </authorList>
    </citation>
    <scope>NUCLEOTIDE SEQUENCE [LARGE SCALE GENOMIC DNA]</scope>
</reference>
<accession>A0AAV4VZZ9</accession>
<protein>
    <submittedName>
        <fullName evidence="2">Uncharacterized protein</fullName>
    </submittedName>
</protein>
<name>A0AAV4VZZ9_CAEEX</name>
<feature type="transmembrane region" description="Helical" evidence="1">
    <location>
        <begin position="138"/>
        <end position="157"/>
    </location>
</feature>
<dbReference type="Proteomes" id="UP001054945">
    <property type="component" value="Unassembled WGS sequence"/>
</dbReference>
<comment type="caution">
    <text evidence="2">The sequence shown here is derived from an EMBL/GenBank/DDBJ whole genome shotgun (WGS) entry which is preliminary data.</text>
</comment>
<sequence length="186" mass="21140">MAKANKKRPNKYSTFIMVCSPDEYIYNMCLNNNAHLKYRQDPKLTACLGSYRYFVSHSPHYSLIEYLRILNIVNITVACSVLKSISKSMNYNTYAASLGSYRYIVSHSPHDDSIGIPSILGHRECHSVLEWISKSMNYVILLILLLTDLRFFVILWLSSNCLAYNGLGLSKGTDSGFPNGCLVYRT</sequence>
<evidence type="ECO:0000313" key="3">
    <source>
        <dbReference type="Proteomes" id="UP001054945"/>
    </source>
</evidence>
<dbReference type="AlphaFoldDB" id="A0AAV4VZZ9"/>
<dbReference type="EMBL" id="BPLR01015262">
    <property type="protein sequence ID" value="GIY74820.1"/>
    <property type="molecule type" value="Genomic_DNA"/>
</dbReference>
<organism evidence="2 3">
    <name type="scientific">Caerostris extrusa</name>
    <name type="common">Bark spider</name>
    <name type="synonym">Caerostris bankana</name>
    <dbReference type="NCBI Taxonomy" id="172846"/>
    <lineage>
        <taxon>Eukaryota</taxon>
        <taxon>Metazoa</taxon>
        <taxon>Ecdysozoa</taxon>
        <taxon>Arthropoda</taxon>
        <taxon>Chelicerata</taxon>
        <taxon>Arachnida</taxon>
        <taxon>Araneae</taxon>
        <taxon>Araneomorphae</taxon>
        <taxon>Entelegynae</taxon>
        <taxon>Araneoidea</taxon>
        <taxon>Araneidae</taxon>
        <taxon>Caerostris</taxon>
    </lineage>
</organism>
<evidence type="ECO:0000313" key="2">
    <source>
        <dbReference type="EMBL" id="GIY74820.1"/>
    </source>
</evidence>
<keyword evidence="3" id="KW-1185">Reference proteome</keyword>
<keyword evidence="1" id="KW-0472">Membrane</keyword>
<keyword evidence="1" id="KW-0812">Transmembrane</keyword>
<proteinExistence type="predicted"/>
<evidence type="ECO:0000256" key="1">
    <source>
        <dbReference type="SAM" id="Phobius"/>
    </source>
</evidence>
<gene>
    <name evidence="2" type="ORF">CEXT_579161</name>
</gene>